<name>A0ABU5EFF3_9PROT</name>
<organism evidence="8 9">
    <name type="scientific">Dongia soli</name>
    <dbReference type="NCBI Taxonomy" id="600628"/>
    <lineage>
        <taxon>Bacteria</taxon>
        <taxon>Pseudomonadati</taxon>
        <taxon>Pseudomonadota</taxon>
        <taxon>Alphaproteobacteria</taxon>
        <taxon>Rhodospirillales</taxon>
        <taxon>Dongiaceae</taxon>
        <taxon>Dongia</taxon>
    </lineage>
</organism>
<comment type="similarity">
    <text evidence="2">Belongs to the chromate ion transporter (CHR) (TC 2.A.51) family.</text>
</comment>
<evidence type="ECO:0000313" key="8">
    <source>
        <dbReference type="EMBL" id="MDY0884948.1"/>
    </source>
</evidence>
<dbReference type="InterPro" id="IPR014047">
    <property type="entry name" value="Chr_Tranpt_l_chain"/>
</dbReference>
<feature type="transmembrane region" description="Helical" evidence="7">
    <location>
        <begin position="308"/>
        <end position="332"/>
    </location>
</feature>
<feature type="transmembrane region" description="Helical" evidence="7">
    <location>
        <begin position="208"/>
        <end position="230"/>
    </location>
</feature>
<evidence type="ECO:0000256" key="7">
    <source>
        <dbReference type="SAM" id="Phobius"/>
    </source>
</evidence>
<accession>A0ABU5EFF3</accession>
<evidence type="ECO:0000256" key="6">
    <source>
        <dbReference type="ARBA" id="ARBA00023136"/>
    </source>
</evidence>
<protein>
    <submittedName>
        <fullName evidence="8">Chromate efflux transporter</fullName>
    </submittedName>
</protein>
<feature type="transmembrane region" description="Helical" evidence="7">
    <location>
        <begin position="90"/>
        <end position="112"/>
    </location>
</feature>
<feature type="transmembrane region" description="Helical" evidence="7">
    <location>
        <begin position="154"/>
        <end position="187"/>
    </location>
</feature>
<keyword evidence="5 7" id="KW-1133">Transmembrane helix</keyword>
<feature type="transmembrane region" description="Helical" evidence="7">
    <location>
        <begin position="275"/>
        <end position="296"/>
    </location>
</feature>
<keyword evidence="6 7" id="KW-0472">Membrane</keyword>
<dbReference type="PANTHER" id="PTHR33567">
    <property type="entry name" value="CHROMATE ION TRANSPORTER (EUROFUNG)"/>
    <property type="match status" value="1"/>
</dbReference>
<keyword evidence="3" id="KW-1003">Cell membrane</keyword>
<evidence type="ECO:0000256" key="1">
    <source>
        <dbReference type="ARBA" id="ARBA00004651"/>
    </source>
</evidence>
<feature type="transmembrane region" description="Helical" evidence="7">
    <location>
        <begin position="368"/>
        <end position="387"/>
    </location>
</feature>
<evidence type="ECO:0000313" key="9">
    <source>
        <dbReference type="Proteomes" id="UP001279642"/>
    </source>
</evidence>
<dbReference type="PIRSF" id="PIRSF004810">
    <property type="entry name" value="ChrA"/>
    <property type="match status" value="1"/>
</dbReference>
<evidence type="ECO:0000256" key="4">
    <source>
        <dbReference type="ARBA" id="ARBA00022692"/>
    </source>
</evidence>
<comment type="caution">
    <text evidence="8">The sequence shown here is derived from an EMBL/GenBank/DDBJ whole genome shotgun (WGS) entry which is preliminary data.</text>
</comment>
<dbReference type="EMBL" id="JAXCLW010000006">
    <property type="protein sequence ID" value="MDY0884948.1"/>
    <property type="molecule type" value="Genomic_DNA"/>
</dbReference>
<feature type="transmembrane region" description="Helical" evidence="7">
    <location>
        <begin position="242"/>
        <end position="263"/>
    </location>
</feature>
<feature type="transmembrane region" description="Helical" evidence="7">
    <location>
        <begin position="394"/>
        <end position="413"/>
    </location>
</feature>
<sequence length="415" mass="43079">MQKQRDRDERRPRLPFTAILLAFLKLGLTSFGGPIAHLGYFRTEFVSRRKWLDDSAFADLVALCQFLPGPASSQVGFSIGLLRGGLLGGLAAWLGFTLPSALILVLFAYGLAGFDTPLAQGALHGLKVVAVAVIAQAIWGMARQLCPDRPRIAIAVAGVVAVIFLGGVSGQLSAIAIGAIAGLWFCRGSTQASKGMRHAPLEAPIPRPVALALLLVALTLLFVLPAISAAGFGGHGLALFDAFYRAGALVFGGGHVVLPLLQASVVQPGWISADAFLAGYGAAQAVPGPLFTFAAYLGAANGIAPNGWLGAVIALIGIFLPGLLLILATLPFWEQVRRHDVARAILNGVNAAVVGLLAAALYNPVWVSAITGARDFALALICFVLLTAWKTQPWIVVLFAACGGMALTIPGLAAG</sequence>
<dbReference type="Proteomes" id="UP001279642">
    <property type="component" value="Unassembled WGS sequence"/>
</dbReference>
<evidence type="ECO:0000256" key="3">
    <source>
        <dbReference type="ARBA" id="ARBA00022475"/>
    </source>
</evidence>
<feature type="transmembrane region" description="Helical" evidence="7">
    <location>
        <begin position="344"/>
        <end position="362"/>
    </location>
</feature>
<dbReference type="NCBIfam" id="TIGR00937">
    <property type="entry name" value="2A51"/>
    <property type="match status" value="1"/>
</dbReference>
<dbReference type="RefSeq" id="WP_320510021.1">
    <property type="nucleotide sequence ID" value="NZ_JAXCLW010000006.1"/>
</dbReference>
<feature type="transmembrane region" description="Helical" evidence="7">
    <location>
        <begin position="124"/>
        <end position="142"/>
    </location>
</feature>
<keyword evidence="4 7" id="KW-0812">Transmembrane</keyword>
<dbReference type="PANTHER" id="PTHR33567:SF3">
    <property type="entry name" value="CHROMATE ION TRANSPORTER (EUROFUNG)"/>
    <property type="match status" value="1"/>
</dbReference>
<dbReference type="Pfam" id="PF02417">
    <property type="entry name" value="Chromate_transp"/>
    <property type="match status" value="2"/>
</dbReference>
<gene>
    <name evidence="8" type="primary">chrA</name>
    <name evidence="8" type="ORF">SMD27_19040</name>
</gene>
<keyword evidence="9" id="KW-1185">Reference proteome</keyword>
<reference evidence="8 9" key="1">
    <citation type="journal article" date="2016" name="Antonie Van Leeuwenhoek">
        <title>Dongia soli sp. nov., isolated from soil from Dokdo, Korea.</title>
        <authorList>
            <person name="Kim D.U."/>
            <person name="Lee H."/>
            <person name="Kim H."/>
            <person name="Kim S.G."/>
            <person name="Ka J.O."/>
        </authorList>
    </citation>
    <scope>NUCLEOTIDE SEQUENCE [LARGE SCALE GENOMIC DNA]</scope>
    <source>
        <strain evidence="8 9">D78</strain>
    </source>
</reference>
<evidence type="ECO:0000256" key="2">
    <source>
        <dbReference type="ARBA" id="ARBA00005262"/>
    </source>
</evidence>
<proteinExistence type="inferred from homology"/>
<comment type="subcellular location">
    <subcellularLocation>
        <location evidence="1">Cell membrane</location>
        <topology evidence="1">Multi-pass membrane protein</topology>
    </subcellularLocation>
</comment>
<feature type="transmembrane region" description="Helical" evidence="7">
    <location>
        <begin position="20"/>
        <end position="41"/>
    </location>
</feature>
<dbReference type="InterPro" id="IPR003370">
    <property type="entry name" value="Chromate_transpt"/>
</dbReference>
<evidence type="ECO:0000256" key="5">
    <source>
        <dbReference type="ARBA" id="ARBA00022989"/>
    </source>
</evidence>